<keyword evidence="5 7" id="KW-0408">Iron</keyword>
<dbReference type="InterPro" id="IPR036396">
    <property type="entry name" value="Cyt_P450_sf"/>
</dbReference>
<keyword evidence="4 7" id="KW-0560">Oxidoreductase</keyword>
<dbReference type="Pfam" id="PF00067">
    <property type="entry name" value="p450"/>
    <property type="match status" value="1"/>
</dbReference>
<proteinExistence type="inferred from homology"/>
<dbReference type="GO" id="GO:0020037">
    <property type="term" value="F:heme binding"/>
    <property type="evidence" value="ECO:0007669"/>
    <property type="project" value="InterPro"/>
</dbReference>
<sequence>MTVHPGIDLASESFFADPFPTFERLRAEAPIYFFEPMQCFLLSAPADIEAMVKDPRFTARRTRELLAALGMLGEDELSKKMLDSWSRIAFSQDPPRHTRLRQLIARGFSPAAVESLRPRVAATVGRAIARARDEGEMNVLSDLAEVVAITTIADMFSIPDADRPAFMRWSTDIVKPTGGNLTSDEVKRTVKQSTSDMADYMARLVEERRKAPRDDVASRFIAAEEESADLQGEAAMQCFQMVGAGFVTSMNQIANTVVALLKHPEALARLRQDPGLLRGAIEEGLRCEPAVLSINRLCAEDAEIRGVRIAKGGFVFAMTAAVGCDPELFPEPRRFDITRQPNRHMTFGSGVHYCPGAPLIRIEVEEALRGLLSLGRWELAEERLSYEGSNFQDRGPKSLRVRFS</sequence>
<protein>
    <submittedName>
        <fullName evidence="8">Cytochrome P450</fullName>
    </submittedName>
</protein>
<dbReference type="CDD" id="cd20625">
    <property type="entry name" value="CYP164-like"/>
    <property type="match status" value="1"/>
</dbReference>
<dbReference type="InterPro" id="IPR017972">
    <property type="entry name" value="Cyt_P450_CS"/>
</dbReference>
<keyword evidence="3 7" id="KW-0479">Metal-binding</keyword>
<evidence type="ECO:0000313" key="8">
    <source>
        <dbReference type="EMBL" id="AUX44687.1"/>
    </source>
</evidence>
<evidence type="ECO:0000256" key="5">
    <source>
        <dbReference type="ARBA" id="ARBA00023004"/>
    </source>
</evidence>
<dbReference type="GO" id="GO:0016705">
    <property type="term" value="F:oxidoreductase activity, acting on paired donors, with incorporation or reduction of molecular oxygen"/>
    <property type="evidence" value="ECO:0007669"/>
    <property type="project" value="InterPro"/>
</dbReference>
<evidence type="ECO:0000256" key="6">
    <source>
        <dbReference type="ARBA" id="ARBA00023033"/>
    </source>
</evidence>
<keyword evidence="2 7" id="KW-0349">Heme</keyword>
<dbReference type="PROSITE" id="PS00086">
    <property type="entry name" value="CYTOCHROME_P450"/>
    <property type="match status" value="1"/>
</dbReference>
<organism evidence="8 9">
    <name type="scientific">Sorangium cellulosum</name>
    <name type="common">Polyangium cellulosum</name>
    <dbReference type="NCBI Taxonomy" id="56"/>
    <lineage>
        <taxon>Bacteria</taxon>
        <taxon>Pseudomonadati</taxon>
        <taxon>Myxococcota</taxon>
        <taxon>Polyangia</taxon>
        <taxon>Polyangiales</taxon>
        <taxon>Polyangiaceae</taxon>
        <taxon>Sorangium</taxon>
    </lineage>
</organism>
<name>A0A2L0EZE0_SORCE</name>
<dbReference type="PRINTS" id="PR00359">
    <property type="entry name" value="BP450"/>
</dbReference>
<keyword evidence="6 7" id="KW-0503">Monooxygenase</keyword>
<dbReference type="InterPro" id="IPR002397">
    <property type="entry name" value="Cyt_P450_B"/>
</dbReference>
<dbReference type="Proteomes" id="UP000238348">
    <property type="component" value="Chromosome"/>
</dbReference>
<dbReference type="InterPro" id="IPR001128">
    <property type="entry name" value="Cyt_P450"/>
</dbReference>
<dbReference type="AlphaFoldDB" id="A0A2L0EZE0"/>
<accession>A0A2L0EZE0</accession>
<evidence type="ECO:0000256" key="2">
    <source>
        <dbReference type="ARBA" id="ARBA00022617"/>
    </source>
</evidence>
<reference evidence="8 9" key="1">
    <citation type="submission" date="2015-09" db="EMBL/GenBank/DDBJ databases">
        <title>Sorangium comparison.</title>
        <authorList>
            <person name="Zaburannyi N."/>
            <person name="Bunk B."/>
            <person name="Overmann J."/>
            <person name="Mueller R."/>
        </authorList>
    </citation>
    <scope>NUCLEOTIDE SEQUENCE [LARGE SCALE GENOMIC DNA]</scope>
    <source>
        <strain evidence="8 9">So ce26</strain>
    </source>
</reference>
<comment type="similarity">
    <text evidence="1 7">Belongs to the cytochrome P450 family.</text>
</comment>
<dbReference type="GO" id="GO:0005506">
    <property type="term" value="F:iron ion binding"/>
    <property type="evidence" value="ECO:0007669"/>
    <property type="project" value="InterPro"/>
</dbReference>
<evidence type="ECO:0000256" key="4">
    <source>
        <dbReference type="ARBA" id="ARBA00023002"/>
    </source>
</evidence>
<dbReference type="GO" id="GO:0004497">
    <property type="term" value="F:monooxygenase activity"/>
    <property type="evidence" value="ECO:0007669"/>
    <property type="project" value="UniProtKB-KW"/>
</dbReference>
<dbReference type="PANTHER" id="PTHR46696">
    <property type="entry name" value="P450, PUTATIVE (EUROFUNG)-RELATED"/>
    <property type="match status" value="1"/>
</dbReference>
<evidence type="ECO:0000256" key="3">
    <source>
        <dbReference type="ARBA" id="ARBA00022723"/>
    </source>
</evidence>
<evidence type="ECO:0000256" key="7">
    <source>
        <dbReference type="RuleBase" id="RU000461"/>
    </source>
</evidence>
<gene>
    <name evidence="8" type="ORF">SOCE26_061540</name>
</gene>
<dbReference type="Gene3D" id="1.10.630.10">
    <property type="entry name" value="Cytochrome P450"/>
    <property type="match status" value="1"/>
</dbReference>
<dbReference type="EMBL" id="CP012673">
    <property type="protein sequence ID" value="AUX44687.1"/>
    <property type="molecule type" value="Genomic_DNA"/>
</dbReference>
<dbReference type="SUPFAM" id="SSF48264">
    <property type="entry name" value="Cytochrome P450"/>
    <property type="match status" value="1"/>
</dbReference>
<dbReference type="PANTHER" id="PTHR46696:SF3">
    <property type="entry name" value="PULCHERRIMINIC ACID SYNTHASE"/>
    <property type="match status" value="1"/>
</dbReference>
<evidence type="ECO:0000313" key="9">
    <source>
        <dbReference type="Proteomes" id="UP000238348"/>
    </source>
</evidence>
<dbReference type="FunFam" id="1.10.630.10:FF:000018">
    <property type="entry name" value="Cytochrome P450 monooxygenase"/>
    <property type="match status" value="1"/>
</dbReference>
<evidence type="ECO:0000256" key="1">
    <source>
        <dbReference type="ARBA" id="ARBA00010617"/>
    </source>
</evidence>